<comment type="subcellular location">
    <subcellularLocation>
        <location evidence="1">Cell membrane</location>
        <topology evidence="1">Multi-pass membrane protein</topology>
    </subcellularLocation>
</comment>
<proteinExistence type="predicted"/>
<name>A0A511BNM2_9PROT</name>
<feature type="transmembrane region" description="Helical" evidence="6">
    <location>
        <begin position="115"/>
        <end position="135"/>
    </location>
</feature>
<reference evidence="7 8" key="1">
    <citation type="submission" date="2019-07" db="EMBL/GenBank/DDBJ databases">
        <title>Whole genome shotgun sequence of Swaminathania salitolerans NBRC 104436.</title>
        <authorList>
            <person name="Hosoyama A."/>
            <person name="Uohara A."/>
            <person name="Ohji S."/>
            <person name="Ichikawa N."/>
        </authorList>
    </citation>
    <scope>NUCLEOTIDE SEQUENCE [LARGE SCALE GENOMIC DNA]</scope>
    <source>
        <strain evidence="7 8">NBRC 104436</strain>
    </source>
</reference>
<feature type="transmembrane region" description="Helical" evidence="6">
    <location>
        <begin position="182"/>
        <end position="204"/>
    </location>
</feature>
<keyword evidence="4 6" id="KW-1133">Transmembrane helix</keyword>
<keyword evidence="3 6" id="KW-0812">Transmembrane</keyword>
<evidence type="ECO:0000256" key="4">
    <source>
        <dbReference type="ARBA" id="ARBA00022989"/>
    </source>
</evidence>
<protein>
    <submittedName>
        <fullName evidence="7">ABC transporter permease</fullName>
    </submittedName>
</protein>
<feature type="transmembrane region" description="Helical" evidence="6">
    <location>
        <begin position="141"/>
        <end position="161"/>
    </location>
</feature>
<dbReference type="Proteomes" id="UP000321405">
    <property type="component" value="Unassembled WGS sequence"/>
</dbReference>
<dbReference type="GO" id="GO:0022857">
    <property type="term" value="F:transmembrane transporter activity"/>
    <property type="evidence" value="ECO:0007669"/>
    <property type="project" value="InterPro"/>
</dbReference>
<sequence length="341" mass="34682">MSPETSPAPAPASGAQLPPPPSLADRIKTVAANPLCGVVVALVVIFVLSCLLSAHFLTAFNMKIIARSLAFVGLVTIGQAILMILGELDLSVGAIGGLSGVAGGLFMVQFGLDPWLSLVLCLALGTACGLLNGVLITQLRLHSLVLTIGMAGVYGGANLVLTKGVAITGIPGAISFLGRGMMFGLPVPFVILLVCLAIVSFVMLRTPLGRYVYAIGSNKAAARMLGIRVDAIRICAFASAGFLSALAGIVMVARLGTAQPSIGDTWVLAPIAAAVIGGVATTGGLGSPFGAVLGAVIIGIIENVIVLFGISPYWQSIVSGGIVVAAISFDSVARRYFNREA</sequence>
<accession>A0A511BNM2</accession>
<feature type="transmembrane region" description="Helical" evidence="6">
    <location>
        <begin position="31"/>
        <end position="52"/>
    </location>
</feature>
<dbReference type="OrthoDB" id="7351039at2"/>
<dbReference type="AlphaFoldDB" id="A0A511BNM2"/>
<organism evidence="7 8">
    <name type="scientific">Swaminathania salitolerans</name>
    <dbReference type="NCBI Taxonomy" id="182838"/>
    <lineage>
        <taxon>Bacteria</taxon>
        <taxon>Pseudomonadati</taxon>
        <taxon>Pseudomonadota</taxon>
        <taxon>Alphaproteobacteria</taxon>
        <taxon>Acetobacterales</taxon>
        <taxon>Acetobacteraceae</taxon>
        <taxon>Swaminathania</taxon>
    </lineage>
</organism>
<gene>
    <name evidence="7" type="ORF">SSA02_10990</name>
</gene>
<feature type="transmembrane region" description="Helical" evidence="6">
    <location>
        <begin position="231"/>
        <end position="253"/>
    </location>
</feature>
<comment type="caution">
    <text evidence="7">The sequence shown here is derived from an EMBL/GenBank/DDBJ whole genome shotgun (WGS) entry which is preliminary data.</text>
</comment>
<feature type="transmembrane region" description="Helical" evidence="6">
    <location>
        <begin position="64"/>
        <end position="84"/>
    </location>
</feature>
<feature type="transmembrane region" description="Helical" evidence="6">
    <location>
        <begin position="265"/>
        <end position="285"/>
    </location>
</feature>
<dbReference type="CDD" id="cd06579">
    <property type="entry name" value="TM_PBP1_transp_AraH_like"/>
    <property type="match status" value="1"/>
</dbReference>
<dbReference type="PANTHER" id="PTHR32196">
    <property type="entry name" value="ABC TRANSPORTER PERMEASE PROTEIN YPHD-RELATED-RELATED"/>
    <property type="match status" value="1"/>
</dbReference>
<keyword evidence="2" id="KW-1003">Cell membrane</keyword>
<keyword evidence="5 6" id="KW-0472">Membrane</keyword>
<dbReference type="RefSeq" id="WP_147092919.1">
    <property type="nucleotide sequence ID" value="NZ_BJVC01000002.1"/>
</dbReference>
<evidence type="ECO:0000256" key="3">
    <source>
        <dbReference type="ARBA" id="ARBA00022692"/>
    </source>
</evidence>
<dbReference type="InterPro" id="IPR001851">
    <property type="entry name" value="ABC_transp_permease"/>
</dbReference>
<keyword evidence="8" id="KW-1185">Reference proteome</keyword>
<evidence type="ECO:0000313" key="8">
    <source>
        <dbReference type="Proteomes" id="UP000321405"/>
    </source>
</evidence>
<evidence type="ECO:0000256" key="1">
    <source>
        <dbReference type="ARBA" id="ARBA00004651"/>
    </source>
</evidence>
<dbReference type="EMBL" id="BJVC01000002">
    <property type="protein sequence ID" value="GEL01936.1"/>
    <property type="molecule type" value="Genomic_DNA"/>
</dbReference>
<evidence type="ECO:0000256" key="2">
    <source>
        <dbReference type="ARBA" id="ARBA00022475"/>
    </source>
</evidence>
<dbReference type="Pfam" id="PF02653">
    <property type="entry name" value="BPD_transp_2"/>
    <property type="match status" value="1"/>
</dbReference>
<evidence type="ECO:0000313" key="7">
    <source>
        <dbReference type="EMBL" id="GEL01936.1"/>
    </source>
</evidence>
<dbReference type="GO" id="GO:0005886">
    <property type="term" value="C:plasma membrane"/>
    <property type="evidence" value="ECO:0007669"/>
    <property type="project" value="UniProtKB-SubCell"/>
</dbReference>
<evidence type="ECO:0000256" key="5">
    <source>
        <dbReference type="ARBA" id="ARBA00023136"/>
    </source>
</evidence>
<evidence type="ECO:0000256" key="6">
    <source>
        <dbReference type="SAM" id="Phobius"/>
    </source>
</evidence>